<organism evidence="3 4">
    <name type="scientific">Emericellopsis cladophorae</name>
    <dbReference type="NCBI Taxonomy" id="2686198"/>
    <lineage>
        <taxon>Eukaryota</taxon>
        <taxon>Fungi</taxon>
        <taxon>Dikarya</taxon>
        <taxon>Ascomycota</taxon>
        <taxon>Pezizomycotina</taxon>
        <taxon>Sordariomycetes</taxon>
        <taxon>Hypocreomycetidae</taxon>
        <taxon>Hypocreales</taxon>
        <taxon>Bionectriaceae</taxon>
        <taxon>Emericellopsis</taxon>
    </lineage>
</organism>
<sequence>MRSTRSCGSHRPRHIQLLCFVLFALFLLAQPASAEDTGGDDDSEYKPAVTPTPTTGPIYLPHYDADDWDLVRGSIVSKNERLNETTYTIFCPTQTPPACEIDMDFPFIVVCGESTVRFHGTVTSTYTVNVECEFSETTEVTCSGYSSFAPDYSNAPRSGPTELSWKSTLEGTGVEWGVLTMADKPTRTADSLGMTFTTASQVFESGEQYHIPEETDKPDAAAGLASGTWAYAAALWSGVLGLYIFL</sequence>
<evidence type="ECO:0000256" key="2">
    <source>
        <dbReference type="SAM" id="SignalP"/>
    </source>
</evidence>
<dbReference type="AlphaFoldDB" id="A0A9Q0BG69"/>
<evidence type="ECO:0000313" key="3">
    <source>
        <dbReference type="EMBL" id="KAI6783395.1"/>
    </source>
</evidence>
<dbReference type="PANTHER" id="PTHR40640:SF1">
    <property type="entry name" value="ANCHORED GLYCOPROTEIN, PUTATIVE (AFU_ORTHOLOGUE AFUA_8G04860)-RELATED"/>
    <property type="match status" value="1"/>
</dbReference>
<protein>
    <submittedName>
        <fullName evidence="3">Uncharacterized protein</fullName>
    </submittedName>
</protein>
<dbReference type="OrthoDB" id="4991875at2759"/>
<feature type="chain" id="PRO_5040139442" evidence="2">
    <location>
        <begin position="35"/>
        <end position="246"/>
    </location>
</feature>
<proteinExistence type="predicted"/>
<keyword evidence="4" id="KW-1185">Reference proteome</keyword>
<name>A0A9Q0BG69_9HYPO</name>
<dbReference type="Proteomes" id="UP001055219">
    <property type="component" value="Unassembled WGS sequence"/>
</dbReference>
<gene>
    <name evidence="3" type="ORF">J7T54_004422</name>
</gene>
<reference evidence="3" key="1">
    <citation type="journal article" date="2021" name="J Fungi (Basel)">
        <title>Genomic and Metabolomic Analyses of the Marine Fungus Emericellopsis cladophorae: Insights into Saltwater Adaptability Mechanisms and Its Biosynthetic Potential.</title>
        <authorList>
            <person name="Goncalves M.F.M."/>
            <person name="Hilario S."/>
            <person name="Van de Peer Y."/>
            <person name="Esteves A.C."/>
            <person name="Alves A."/>
        </authorList>
    </citation>
    <scope>NUCLEOTIDE SEQUENCE</scope>
    <source>
        <strain evidence="3">MUM 19.33</strain>
    </source>
</reference>
<feature type="region of interest" description="Disordered" evidence="1">
    <location>
        <begin position="35"/>
        <end position="57"/>
    </location>
</feature>
<dbReference type="PANTHER" id="PTHR40640">
    <property type="entry name" value="ANCHORED GLYCOPROTEIN, PUTATIVE (AFU_ORTHOLOGUE AFUA_8G04860)-RELATED"/>
    <property type="match status" value="1"/>
</dbReference>
<dbReference type="GeneID" id="75830910"/>
<keyword evidence="2" id="KW-0732">Signal</keyword>
<evidence type="ECO:0000256" key="1">
    <source>
        <dbReference type="SAM" id="MobiDB-lite"/>
    </source>
</evidence>
<dbReference type="RefSeq" id="XP_051364251.1">
    <property type="nucleotide sequence ID" value="XM_051504338.1"/>
</dbReference>
<dbReference type="EMBL" id="JAGIXG020000008">
    <property type="protein sequence ID" value="KAI6783395.1"/>
    <property type="molecule type" value="Genomic_DNA"/>
</dbReference>
<accession>A0A9Q0BG69</accession>
<reference evidence="3" key="2">
    <citation type="submission" date="2022-07" db="EMBL/GenBank/DDBJ databases">
        <authorList>
            <person name="Goncalves M.F.M."/>
            <person name="Hilario S."/>
            <person name="Van De Peer Y."/>
            <person name="Esteves A.C."/>
            <person name="Alves A."/>
        </authorList>
    </citation>
    <scope>NUCLEOTIDE SEQUENCE</scope>
    <source>
        <strain evidence="3">MUM 19.33</strain>
    </source>
</reference>
<evidence type="ECO:0000313" key="4">
    <source>
        <dbReference type="Proteomes" id="UP001055219"/>
    </source>
</evidence>
<comment type="caution">
    <text evidence="3">The sequence shown here is derived from an EMBL/GenBank/DDBJ whole genome shotgun (WGS) entry which is preliminary data.</text>
</comment>
<feature type="signal peptide" evidence="2">
    <location>
        <begin position="1"/>
        <end position="34"/>
    </location>
</feature>